<dbReference type="AlphaFoldDB" id="A0A8C5J0U0"/>
<evidence type="ECO:0000313" key="2">
    <source>
        <dbReference type="Ensembl" id="ENSJHYP00000010261.1"/>
    </source>
</evidence>
<proteinExistence type="predicted"/>
<evidence type="ECO:0000256" key="1">
    <source>
        <dbReference type="SAM" id="MobiDB-lite"/>
    </source>
</evidence>
<feature type="region of interest" description="Disordered" evidence="1">
    <location>
        <begin position="1"/>
        <end position="75"/>
    </location>
</feature>
<dbReference type="Proteomes" id="UP000694408">
    <property type="component" value="Unplaced"/>
</dbReference>
<keyword evidence="3" id="KW-1185">Reference proteome</keyword>
<accession>A0A8C5J0U0</accession>
<reference evidence="2" key="1">
    <citation type="submission" date="2025-08" db="UniProtKB">
        <authorList>
            <consortium name="Ensembl"/>
        </authorList>
    </citation>
    <scope>IDENTIFICATION</scope>
</reference>
<organism evidence="2 3">
    <name type="scientific">Junco hyemalis</name>
    <name type="common">Dark-eyed junco</name>
    <dbReference type="NCBI Taxonomy" id="40217"/>
    <lineage>
        <taxon>Eukaryota</taxon>
        <taxon>Metazoa</taxon>
        <taxon>Chordata</taxon>
        <taxon>Craniata</taxon>
        <taxon>Vertebrata</taxon>
        <taxon>Euteleostomi</taxon>
        <taxon>Archelosauria</taxon>
        <taxon>Archosauria</taxon>
        <taxon>Dinosauria</taxon>
        <taxon>Saurischia</taxon>
        <taxon>Theropoda</taxon>
        <taxon>Coelurosauria</taxon>
        <taxon>Aves</taxon>
        <taxon>Neognathae</taxon>
        <taxon>Neoaves</taxon>
        <taxon>Telluraves</taxon>
        <taxon>Australaves</taxon>
        <taxon>Passeriformes</taxon>
        <taxon>Passerellidae</taxon>
        <taxon>Junco</taxon>
    </lineage>
</organism>
<protein>
    <submittedName>
        <fullName evidence="2">Uncharacterized protein</fullName>
    </submittedName>
</protein>
<name>A0A8C5J0U0_JUNHY</name>
<reference evidence="2" key="2">
    <citation type="submission" date="2025-09" db="UniProtKB">
        <authorList>
            <consortium name="Ensembl"/>
        </authorList>
    </citation>
    <scope>IDENTIFICATION</scope>
</reference>
<dbReference type="Ensembl" id="ENSJHYT00000012410.1">
    <property type="protein sequence ID" value="ENSJHYP00000010261.1"/>
    <property type="gene ID" value="ENSJHYG00000008046.1"/>
</dbReference>
<evidence type="ECO:0000313" key="3">
    <source>
        <dbReference type="Proteomes" id="UP000694408"/>
    </source>
</evidence>
<sequence length="75" mass="7727">MSSSGAPRSSPPVGSSCGIVGSRPGPAGPRRRRRHRPEGRECAGALFTYEGNSNDLRVAGSGGEDLGDHPPVSRV</sequence>